<keyword evidence="1" id="KW-1133">Transmembrane helix</keyword>
<sequence>MECSFLLGGFLYLGIIYVKYCILNFSPSPYRGAYVVFQQIINESLDFSKFYQFDCPASLHSLFDSMSQ</sequence>
<evidence type="ECO:0000313" key="2">
    <source>
        <dbReference type="EMBL" id="URD74600.1"/>
    </source>
</evidence>
<evidence type="ECO:0000313" key="3">
    <source>
        <dbReference type="Proteomes" id="UP001055439"/>
    </source>
</evidence>
<feature type="transmembrane region" description="Helical" evidence="1">
    <location>
        <begin position="6"/>
        <end position="23"/>
    </location>
</feature>
<proteinExistence type="predicted"/>
<keyword evidence="1" id="KW-0812">Transmembrane</keyword>
<keyword evidence="1" id="KW-0472">Membrane</keyword>
<keyword evidence="3" id="KW-1185">Reference proteome</keyword>
<organism evidence="2 3">
    <name type="scientific">Musa troglodytarum</name>
    <name type="common">fe'i banana</name>
    <dbReference type="NCBI Taxonomy" id="320322"/>
    <lineage>
        <taxon>Eukaryota</taxon>
        <taxon>Viridiplantae</taxon>
        <taxon>Streptophyta</taxon>
        <taxon>Embryophyta</taxon>
        <taxon>Tracheophyta</taxon>
        <taxon>Spermatophyta</taxon>
        <taxon>Magnoliopsida</taxon>
        <taxon>Liliopsida</taxon>
        <taxon>Zingiberales</taxon>
        <taxon>Musaceae</taxon>
        <taxon>Musa</taxon>
    </lineage>
</organism>
<accession>A0A9E7ECZ6</accession>
<name>A0A9E7ECZ6_9LILI</name>
<dbReference type="Proteomes" id="UP001055439">
    <property type="component" value="Chromosome 1"/>
</dbReference>
<reference evidence="2" key="1">
    <citation type="submission" date="2022-05" db="EMBL/GenBank/DDBJ databases">
        <title>The Musa troglodytarum L. genome provides insights into the mechanism of non-climacteric behaviour and enrichment of carotenoids.</title>
        <authorList>
            <person name="Wang J."/>
        </authorList>
    </citation>
    <scope>NUCLEOTIDE SEQUENCE</scope>
    <source>
        <tissue evidence="2">Leaf</tissue>
    </source>
</reference>
<dbReference type="AlphaFoldDB" id="A0A9E7ECZ6"/>
<evidence type="ECO:0000256" key="1">
    <source>
        <dbReference type="SAM" id="Phobius"/>
    </source>
</evidence>
<dbReference type="EMBL" id="CP097502">
    <property type="protein sequence ID" value="URD74600.1"/>
    <property type="molecule type" value="Genomic_DNA"/>
</dbReference>
<protein>
    <submittedName>
        <fullName evidence="2">Uncharacterized protein</fullName>
    </submittedName>
</protein>
<gene>
    <name evidence="2" type="ORF">MUK42_35828</name>
</gene>